<accession>A0A7L8ZE80</accession>
<sequence length="160" mass="16781">MPESTPLPPLVEDLVVRMGLDALDLAETGELARLTAAVEDATALVFAEVTEATAARWEANLPAVVAVVIRSAARRAFENPRGIQQETLGEHTVGLTDTSGVFLTARESALIAKAASGRKGGYVGSVRTPSGYGIPPADASIYLPVTGSRPLPFTRLKDVL</sequence>
<proteinExistence type="predicted"/>
<gene>
    <name evidence="1" type="primary">8</name>
    <name evidence="1" type="ORF">SEA_GARDENSTATE_8</name>
</gene>
<evidence type="ECO:0000313" key="1">
    <source>
        <dbReference type="EMBL" id="QOI66920.1"/>
    </source>
</evidence>
<reference evidence="1 2" key="1">
    <citation type="submission" date="2020-08" db="EMBL/GenBank/DDBJ databases">
        <authorList>
            <person name="Onisko P.M."/>
            <person name="Abbud L.A."/>
            <person name="Collins-Miller C."/>
            <person name="Crosslin K."/>
            <person name="Dasari S."/>
            <person name="Friend S.M."/>
            <person name="Gaykema M.A."/>
            <person name="Lambert A.M."/>
            <person name="Moran E.R."/>
            <person name="Watts A.R."/>
            <person name="Zirkle L.M."/>
            <person name="Bauer P.J."/>
            <person name="Temple L."/>
            <person name="Washington J.M."/>
            <person name="Garlena R.A."/>
            <person name="Russell D.A."/>
            <person name="Pope W.H."/>
            <person name="Jacobs-Sera D."/>
            <person name="Hatfull G.F."/>
        </authorList>
    </citation>
    <scope>NUCLEOTIDE SEQUENCE [LARGE SCALE GENOMIC DNA]</scope>
</reference>
<evidence type="ECO:0000313" key="2">
    <source>
        <dbReference type="Proteomes" id="UP000593999"/>
    </source>
</evidence>
<organism evidence="1 2">
    <name type="scientific">Microbacterium phage GardenState</name>
    <dbReference type="NCBI Taxonomy" id="2776841"/>
    <lineage>
        <taxon>Viruses</taxon>
        <taxon>Duplodnaviria</taxon>
        <taxon>Heunggongvirae</taxon>
        <taxon>Uroviricota</taxon>
        <taxon>Caudoviricetes</taxon>
        <taxon>Casidaviridae</taxon>
        <taxon>Gardenstatevirus</taxon>
        <taxon>Gardenstatevirus gardenstate</taxon>
    </lineage>
</organism>
<dbReference type="EMBL" id="MT952845">
    <property type="protein sequence ID" value="QOI66920.1"/>
    <property type="molecule type" value="Genomic_DNA"/>
</dbReference>
<keyword evidence="2" id="KW-1185">Reference proteome</keyword>
<dbReference type="Proteomes" id="UP000593999">
    <property type="component" value="Segment"/>
</dbReference>
<name>A0A7L8ZE80_9CAUD</name>
<protein>
    <submittedName>
        <fullName evidence="1">Head-to-tail adaptor</fullName>
    </submittedName>
</protein>